<dbReference type="InterPro" id="IPR012338">
    <property type="entry name" value="Beta-lactam/transpept-like"/>
</dbReference>
<evidence type="ECO:0000259" key="1">
    <source>
        <dbReference type="Pfam" id="PF00144"/>
    </source>
</evidence>
<dbReference type="Gene3D" id="3.40.710.10">
    <property type="entry name" value="DD-peptidase/beta-lactamase superfamily"/>
    <property type="match status" value="1"/>
</dbReference>
<evidence type="ECO:0000313" key="3">
    <source>
        <dbReference type="Proteomes" id="UP000246740"/>
    </source>
</evidence>
<dbReference type="InterPro" id="IPR050789">
    <property type="entry name" value="Diverse_Enzym_Activities"/>
</dbReference>
<dbReference type="Pfam" id="PF00144">
    <property type="entry name" value="Beta-lactamase"/>
    <property type="match status" value="1"/>
</dbReference>
<evidence type="ECO:0000313" key="2">
    <source>
        <dbReference type="EMBL" id="PWY97377.1"/>
    </source>
</evidence>
<dbReference type="EMBL" id="KZ819209">
    <property type="protein sequence ID" value="PWY97377.1"/>
    <property type="molecule type" value="Genomic_DNA"/>
</dbReference>
<name>A0A317XHU5_9BASI</name>
<dbReference type="PANTHER" id="PTHR43283">
    <property type="entry name" value="BETA-LACTAMASE-RELATED"/>
    <property type="match status" value="1"/>
</dbReference>
<gene>
    <name evidence="2" type="ORF">BCV70DRAFT_202888</name>
</gene>
<accession>A0A317XHU5</accession>
<dbReference type="InParanoid" id="A0A317XHU5"/>
<reference evidence="2 3" key="1">
    <citation type="journal article" date="2018" name="Mol. Biol. Evol.">
        <title>Broad Genomic Sampling Reveals a Smut Pathogenic Ancestry of the Fungal Clade Ustilaginomycotina.</title>
        <authorList>
            <person name="Kijpornyongpan T."/>
            <person name="Mondo S.J."/>
            <person name="Barry K."/>
            <person name="Sandor L."/>
            <person name="Lee J."/>
            <person name="Lipzen A."/>
            <person name="Pangilinan J."/>
            <person name="LaButti K."/>
            <person name="Hainaut M."/>
            <person name="Henrissat B."/>
            <person name="Grigoriev I.V."/>
            <person name="Spatafora J.W."/>
            <person name="Aime M.C."/>
        </authorList>
    </citation>
    <scope>NUCLEOTIDE SEQUENCE [LARGE SCALE GENOMIC DNA]</scope>
    <source>
        <strain evidence="2 3">MCA 3645</strain>
    </source>
</reference>
<keyword evidence="3" id="KW-1185">Reference proteome</keyword>
<dbReference type="STRING" id="1882483.A0A317XHU5"/>
<organism evidence="2 3">
    <name type="scientific">Testicularia cyperi</name>
    <dbReference type="NCBI Taxonomy" id="1882483"/>
    <lineage>
        <taxon>Eukaryota</taxon>
        <taxon>Fungi</taxon>
        <taxon>Dikarya</taxon>
        <taxon>Basidiomycota</taxon>
        <taxon>Ustilaginomycotina</taxon>
        <taxon>Ustilaginomycetes</taxon>
        <taxon>Ustilaginales</taxon>
        <taxon>Anthracoideaceae</taxon>
        <taxon>Testicularia</taxon>
    </lineage>
</organism>
<dbReference type="SUPFAM" id="SSF56601">
    <property type="entry name" value="beta-lactamase/transpeptidase-like"/>
    <property type="match status" value="1"/>
</dbReference>
<dbReference type="PANTHER" id="PTHR43283:SF3">
    <property type="entry name" value="BETA-LACTAMASE FAMILY PROTEIN (AFU_ORTHOLOGUE AFUA_5G07500)"/>
    <property type="match status" value="1"/>
</dbReference>
<dbReference type="InterPro" id="IPR001466">
    <property type="entry name" value="Beta-lactam-related"/>
</dbReference>
<protein>
    <submittedName>
        <fullName evidence="2">Beta-lactamase/transpeptidase-like protein</fullName>
    </submittedName>
</protein>
<sequence>MSNAALSQIDLQKIVDDAVAQGVAPGIQAVIFDKTGTVSSVAAGDATIATETDAAVPMTTSTVAWMASCSKLSIAILALQLLERKDLWKNPSEALTLDDIDNHEKLTKILPEFALDNDDSLCTFVWNEPAFHDGTDEHGRRKLNVRKAKRGITLRHLFTHSSGLSYIFNEENTCALENPGESFKPHNGPSFTSGVINDHNVVLVNDPGATIVYGPNTDFLGQFAVRASGKNLRQLLRERIFDPLGINKDDIDIFVEPQMGARMATSTVRLPDGKFMSIPPFQLPMYEGDPPAGEGPLASAPILATTEAYSHVLRGVLSHNPAILSEATWQLVSKEATEPETKAPVPMFPKAVIPQFTNAFDTLYPHKEVAGTDKTYGFNLLQQYVPLTDLTTGRPAKTTFGWAGLANSYYTIDPENNFGFYVTCQLLPFADPGVCKLRDQIEAEIYSKLAK</sequence>
<feature type="domain" description="Beta-lactamase-related" evidence="1">
    <location>
        <begin position="12"/>
        <end position="429"/>
    </location>
</feature>
<dbReference type="Proteomes" id="UP000246740">
    <property type="component" value="Unassembled WGS sequence"/>
</dbReference>
<proteinExistence type="predicted"/>
<dbReference type="AlphaFoldDB" id="A0A317XHU5"/>
<dbReference type="OrthoDB" id="428260at2759"/>